<comment type="similarity">
    <text evidence="1">Belongs to the protein-tyrosine phosphatase family. Non-receptor class dual specificity subfamily.</text>
</comment>
<gene>
    <name evidence="8" type="ORF">D9756_003925</name>
</gene>
<dbReference type="InterPro" id="IPR020422">
    <property type="entry name" value="TYR_PHOSPHATASE_DUAL_dom"/>
</dbReference>
<evidence type="ECO:0000259" key="6">
    <source>
        <dbReference type="PROSITE" id="PS50054"/>
    </source>
</evidence>
<dbReference type="PROSITE" id="PS50056">
    <property type="entry name" value="TYR_PHOSPHATASE_2"/>
    <property type="match status" value="1"/>
</dbReference>
<keyword evidence="4" id="KW-0904">Protein phosphatase</keyword>
<feature type="domain" description="Tyrosine-protein phosphatase" evidence="6">
    <location>
        <begin position="137"/>
        <end position="327"/>
    </location>
</feature>
<feature type="region of interest" description="Disordered" evidence="5">
    <location>
        <begin position="437"/>
        <end position="627"/>
    </location>
</feature>
<protein>
    <recommendedName>
        <fullName evidence="2">protein-tyrosine-phosphatase</fullName>
        <ecNumber evidence="2">3.1.3.48</ecNumber>
    </recommendedName>
</protein>
<dbReference type="GO" id="GO:0043409">
    <property type="term" value="P:negative regulation of MAPK cascade"/>
    <property type="evidence" value="ECO:0007669"/>
    <property type="project" value="TreeGrafter"/>
</dbReference>
<feature type="compositionally biased region" description="Low complexity" evidence="5">
    <location>
        <begin position="394"/>
        <end position="403"/>
    </location>
</feature>
<dbReference type="Pfam" id="PF00782">
    <property type="entry name" value="DSPc"/>
    <property type="match status" value="1"/>
</dbReference>
<accession>A0A8H5D9M1</accession>
<dbReference type="SUPFAM" id="SSF52799">
    <property type="entry name" value="(Phosphotyrosine protein) phosphatases II"/>
    <property type="match status" value="1"/>
</dbReference>
<feature type="compositionally biased region" description="Low complexity" evidence="5">
    <location>
        <begin position="95"/>
        <end position="110"/>
    </location>
</feature>
<dbReference type="InterPro" id="IPR000387">
    <property type="entry name" value="Tyr_Pase_dom"/>
</dbReference>
<name>A0A8H5D9M1_9AGAR</name>
<dbReference type="EMBL" id="JAACJO010000007">
    <property type="protein sequence ID" value="KAF5356075.1"/>
    <property type="molecule type" value="Genomic_DNA"/>
</dbReference>
<feature type="domain" description="Tyrosine specific protein phosphatases" evidence="7">
    <location>
        <begin position="235"/>
        <end position="292"/>
    </location>
</feature>
<organism evidence="8 9">
    <name type="scientific">Leucocoprinus leucothites</name>
    <dbReference type="NCBI Taxonomy" id="201217"/>
    <lineage>
        <taxon>Eukaryota</taxon>
        <taxon>Fungi</taxon>
        <taxon>Dikarya</taxon>
        <taxon>Basidiomycota</taxon>
        <taxon>Agaricomycotina</taxon>
        <taxon>Agaricomycetes</taxon>
        <taxon>Agaricomycetidae</taxon>
        <taxon>Agaricales</taxon>
        <taxon>Agaricineae</taxon>
        <taxon>Agaricaceae</taxon>
        <taxon>Leucocoprinus</taxon>
    </lineage>
</organism>
<feature type="compositionally biased region" description="Polar residues" evidence="5">
    <location>
        <begin position="575"/>
        <end position="602"/>
    </location>
</feature>
<proteinExistence type="inferred from homology"/>
<feature type="region of interest" description="Disordered" evidence="5">
    <location>
        <begin position="393"/>
        <end position="415"/>
    </location>
</feature>
<dbReference type="PANTHER" id="PTHR10159:SF519">
    <property type="entry name" value="DUAL SPECIFICITY PROTEIN PHOSPHATASE MPK3"/>
    <property type="match status" value="1"/>
</dbReference>
<sequence>MAPNRRKTLPTPLQILPPQPSTSLVAFPDSSASALSSATEDSDFSPFLNPPSSMSKRKNTKKLSLTLPSAGSSSYSLNNVSEPQSAVDGAQPEFPRSSSSLRRPSVISLPTTAGPTSSLLHRKEEEGGSPTIPYIDGPVQVIPGIWLGSEDNARDWKCLVERGIRSILNVAKEVTSPFDTLAVQPLRSTASVPDLKSGINNTDSTYYPPHVPSGRPGMHYLKLQWSHGQKDLVNDGFQAGMTFADAALARGDGVLVHCQCGISRSATMVIALVMRAAAERSASVPPEVWDLKGMQGAYSFVKEKSKWVGPNMSLIYELLDYEKKLKPDSGSPGFSDAGSGATSEEEEWTRKRQMLDDMPSDNDNEQADRESSLIMQEARALDKAMEDRVVARKTSASSLASTGSGLGMGPAWRSRYQPRKRAGSIASNMTSNSIISENLVEEEEESELLGVGGGFDSERERRQSGDTFESSATNSPDDEIDATPRSVAHAPDTFAPRPFPRLRPPPSAPAWKKTFDIPPPPRTAVRSTFDVPPRPKLKSKRRPPPIGLPPVPSSPVTVVVAEQETDPPPPVQPTLDLTTPAPTSHQTVLYSPSQSLPNTTEIPQRPPLPHHSMSLPKPGLRQRTESRRLVPPPIHLLRKSSAPESSMLLPSATPHQTLFVFPPSPTLTTRTPSAVMLTTTPAVGGARNGMVPFPTISTPRITTFRQHGRTRSFIGPGTPMTPTTAFTKVEARGYVGLQ</sequence>
<dbReference type="GO" id="GO:0008330">
    <property type="term" value="F:protein tyrosine/threonine phosphatase activity"/>
    <property type="evidence" value="ECO:0007669"/>
    <property type="project" value="TreeGrafter"/>
</dbReference>
<evidence type="ECO:0000313" key="9">
    <source>
        <dbReference type="Proteomes" id="UP000559027"/>
    </source>
</evidence>
<dbReference type="GO" id="GO:0033550">
    <property type="term" value="F:MAP kinase tyrosine phosphatase activity"/>
    <property type="evidence" value="ECO:0007669"/>
    <property type="project" value="TreeGrafter"/>
</dbReference>
<feature type="region of interest" description="Disordered" evidence="5">
    <location>
        <begin position="1"/>
        <end position="134"/>
    </location>
</feature>
<dbReference type="InterPro" id="IPR000340">
    <property type="entry name" value="Dual-sp_phosphatase_cat-dom"/>
</dbReference>
<evidence type="ECO:0000256" key="3">
    <source>
        <dbReference type="ARBA" id="ARBA00022801"/>
    </source>
</evidence>
<feature type="compositionally biased region" description="Polar residues" evidence="5">
    <location>
        <begin position="465"/>
        <end position="475"/>
    </location>
</feature>
<evidence type="ECO:0000256" key="2">
    <source>
        <dbReference type="ARBA" id="ARBA00013064"/>
    </source>
</evidence>
<dbReference type="SMART" id="SM00195">
    <property type="entry name" value="DSPc"/>
    <property type="match status" value="1"/>
</dbReference>
<feature type="compositionally biased region" description="Pro residues" evidence="5">
    <location>
        <begin position="497"/>
        <end position="508"/>
    </location>
</feature>
<dbReference type="AlphaFoldDB" id="A0A8H5D9M1"/>
<dbReference type="OrthoDB" id="2017893at2759"/>
<keyword evidence="3" id="KW-0378">Hydrolase</keyword>
<evidence type="ECO:0000313" key="8">
    <source>
        <dbReference type="EMBL" id="KAF5356075.1"/>
    </source>
</evidence>
<keyword evidence="9" id="KW-1185">Reference proteome</keyword>
<comment type="caution">
    <text evidence="8">The sequence shown here is derived from an EMBL/GenBank/DDBJ whole genome shotgun (WGS) entry which is preliminary data.</text>
</comment>
<evidence type="ECO:0000256" key="4">
    <source>
        <dbReference type="ARBA" id="ARBA00022912"/>
    </source>
</evidence>
<dbReference type="GO" id="GO:0005737">
    <property type="term" value="C:cytoplasm"/>
    <property type="evidence" value="ECO:0007669"/>
    <property type="project" value="TreeGrafter"/>
</dbReference>
<feature type="compositionally biased region" description="Polar residues" evidence="5">
    <location>
        <begin position="62"/>
        <end position="84"/>
    </location>
</feature>
<dbReference type="GO" id="GO:0017017">
    <property type="term" value="F:MAP kinase tyrosine/serine/threonine phosphatase activity"/>
    <property type="evidence" value="ECO:0007669"/>
    <property type="project" value="TreeGrafter"/>
</dbReference>
<feature type="compositionally biased region" description="Pro residues" evidence="5">
    <location>
        <begin position="544"/>
        <end position="553"/>
    </location>
</feature>
<dbReference type="Gene3D" id="3.90.190.10">
    <property type="entry name" value="Protein tyrosine phosphatase superfamily"/>
    <property type="match status" value="1"/>
</dbReference>
<dbReference type="Proteomes" id="UP000559027">
    <property type="component" value="Unassembled WGS sequence"/>
</dbReference>
<evidence type="ECO:0000256" key="5">
    <source>
        <dbReference type="SAM" id="MobiDB-lite"/>
    </source>
</evidence>
<dbReference type="InterPro" id="IPR029021">
    <property type="entry name" value="Prot-tyrosine_phosphatase-like"/>
</dbReference>
<feature type="compositionally biased region" description="Polar residues" evidence="5">
    <location>
        <begin position="30"/>
        <end position="39"/>
    </location>
</feature>
<evidence type="ECO:0000259" key="7">
    <source>
        <dbReference type="PROSITE" id="PS50056"/>
    </source>
</evidence>
<dbReference type="PROSITE" id="PS50054">
    <property type="entry name" value="TYR_PHOSPHATASE_DUAL"/>
    <property type="match status" value="1"/>
</dbReference>
<dbReference type="EC" id="3.1.3.48" evidence="2"/>
<dbReference type="PROSITE" id="PS00383">
    <property type="entry name" value="TYR_PHOSPHATASE_1"/>
    <property type="match status" value="1"/>
</dbReference>
<dbReference type="PANTHER" id="PTHR10159">
    <property type="entry name" value="DUAL SPECIFICITY PROTEIN PHOSPHATASE"/>
    <property type="match status" value="1"/>
</dbReference>
<evidence type="ECO:0000256" key="1">
    <source>
        <dbReference type="ARBA" id="ARBA00008601"/>
    </source>
</evidence>
<reference evidence="8 9" key="1">
    <citation type="journal article" date="2020" name="ISME J.">
        <title>Uncovering the hidden diversity of litter-decomposition mechanisms in mushroom-forming fungi.</title>
        <authorList>
            <person name="Floudas D."/>
            <person name="Bentzer J."/>
            <person name="Ahren D."/>
            <person name="Johansson T."/>
            <person name="Persson P."/>
            <person name="Tunlid A."/>
        </authorList>
    </citation>
    <scope>NUCLEOTIDE SEQUENCE [LARGE SCALE GENOMIC DNA]</scope>
    <source>
        <strain evidence="8 9">CBS 146.42</strain>
    </source>
</reference>
<dbReference type="InterPro" id="IPR016130">
    <property type="entry name" value="Tyr_Pase_AS"/>
</dbReference>
<feature type="region of interest" description="Disordered" evidence="5">
    <location>
        <begin position="328"/>
        <end position="350"/>
    </location>
</feature>